<keyword evidence="8" id="KW-1185">Reference proteome</keyword>
<gene>
    <name evidence="7" type="ORF">JCM15548_1714</name>
</gene>
<feature type="transmembrane region" description="Helical" evidence="6">
    <location>
        <begin position="202"/>
        <end position="227"/>
    </location>
</feature>
<dbReference type="PANTHER" id="PTHR30250:SF11">
    <property type="entry name" value="O-ANTIGEN TRANSPORTER-RELATED"/>
    <property type="match status" value="1"/>
</dbReference>
<proteinExistence type="predicted"/>
<feature type="transmembrane region" description="Helical" evidence="6">
    <location>
        <begin position="38"/>
        <end position="58"/>
    </location>
</feature>
<comment type="subcellular location">
    <subcellularLocation>
        <location evidence="1">Cell membrane</location>
        <topology evidence="1">Multi-pass membrane protein</topology>
    </subcellularLocation>
</comment>
<dbReference type="AlphaFoldDB" id="A0A0E9LTH3"/>
<dbReference type="Proteomes" id="UP000032900">
    <property type="component" value="Unassembled WGS sequence"/>
</dbReference>
<feature type="transmembrane region" description="Helical" evidence="6">
    <location>
        <begin position="70"/>
        <end position="90"/>
    </location>
</feature>
<dbReference type="InterPro" id="IPR050833">
    <property type="entry name" value="Poly_Biosynth_Transport"/>
</dbReference>
<feature type="transmembrane region" description="Helical" evidence="6">
    <location>
        <begin position="282"/>
        <end position="303"/>
    </location>
</feature>
<keyword evidence="3 6" id="KW-0812">Transmembrane</keyword>
<feature type="transmembrane region" description="Helical" evidence="6">
    <location>
        <begin position="345"/>
        <end position="364"/>
    </location>
</feature>
<keyword evidence="5 6" id="KW-0472">Membrane</keyword>
<comment type="caution">
    <text evidence="7">The sequence shown here is derived from an EMBL/GenBank/DDBJ whole genome shotgun (WGS) entry which is preliminary data.</text>
</comment>
<feature type="transmembrane region" description="Helical" evidence="6">
    <location>
        <begin position="158"/>
        <end position="181"/>
    </location>
</feature>
<organism evidence="7 8">
    <name type="scientific">Geofilum rubicundum JCM 15548</name>
    <dbReference type="NCBI Taxonomy" id="1236989"/>
    <lineage>
        <taxon>Bacteria</taxon>
        <taxon>Pseudomonadati</taxon>
        <taxon>Bacteroidota</taxon>
        <taxon>Bacteroidia</taxon>
        <taxon>Marinilabiliales</taxon>
        <taxon>Marinilabiliaceae</taxon>
        <taxon>Geofilum</taxon>
    </lineage>
</organism>
<evidence type="ECO:0000256" key="5">
    <source>
        <dbReference type="ARBA" id="ARBA00023136"/>
    </source>
</evidence>
<protein>
    <submittedName>
        <fullName evidence="7">Uncharacterized protein</fullName>
    </submittedName>
</protein>
<accession>A0A0E9LTH3</accession>
<feature type="transmembrane region" description="Helical" evidence="6">
    <location>
        <begin position="370"/>
        <end position="387"/>
    </location>
</feature>
<evidence type="ECO:0000256" key="2">
    <source>
        <dbReference type="ARBA" id="ARBA00022475"/>
    </source>
</evidence>
<sequence>MLKRIASTFITKILSGIINLVIAVLISNWIGAEGKGVQGLYLTTLTLSITALSILGLMPLTYLYPRKPSLNYYLIVYIWSVFSSLALYVFLRLVPLVNDDYVVYIVFTSFISSLVSNNLSIFIIKEKIVFYNLALFSQPLSHIAFIFGFYWVKGSFSVEYYIYALLFSYVVLLCFSLKGFFQLFKEKLSTDYSLIWKDFFNMLRYGLLHQSATIIQLISFRGAYFILDYFSSTSEVGVYSNAISITESIWIISKSLSLVFYSRMINTKKAFHKSVFQNFIFASFWLQGLAFLFLALIPSSFYIYLFGHEFEELKYLILILLPSSLIFGQSIIIEFYFASIGKHHVNLITSFMGMFIIIALSIWLTPHLSAYGTAIATNIGYVCILIIQNHHIKSNLETSIYQPIFSRAAFVNNYNLLKNALKNTPV</sequence>
<dbReference type="STRING" id="1236989.JCM15548_1714"/>
<dbReference type="GO" id="GO:0005886">
    <property type="term" value="C:plasma membrane"/>
    <property type="evidence" value="ECO:0007669"/>
    <property type="project" value="UniProtKB-SubCell"/>
</dbReference>
<feature type="transmembrane region" description="Helical" evidence="6">
    <location>
        <begin position="12"/>
        <end position="32"/>
    </location>
</feature>
<keyword evidence="4 6" id="KW-1133">Transmembrane helix</keyword>
<dbReference type="OrthoDB" id="1098554at2"/>
<feature type="transmembrane region" description="Helical" evidence="6">
    <location>
        <begin position="315"/>
        <end position="338"/>
    </location>
</feature>
<dbReference type="PANTHER" id="PTHR30250">
    <property type="entry name" value="PST FAMILY PREDICTED COLANIC ACID TRANSPORTER"/>
    <property type="match status" value="1"/>
</dbReference>
<feature type="transmembrane region" description="Helical" evidence="6">
    <location>
        <begin position="130"/>
        <end position="152"/>
    </location>
</feature>
<evidence type="ECO:0000256" key="1">
    <source>
        <dbReference type="ARBA" id="ARBA00004651"/>
    </source>
</evidence>
<evidence type="ECO:0000256" key="4">
    <source>
        <dbReference type="ARBA" id="ARBA00022989"/>
    </source>
</evidence>
<evidence type="ECO:0000256" key="3">
    <source>
        <dbReference type="ARBA" id="ARBA00022692"/>
    </source>
</evidence>
<dbReference type="EMBL" id="BAZW01000003">
    <property type="protein sequence ID" value="GAO28598.1"/>
    <property type="molecule type" value="Genomic_DNA"/>
</dbReference>
<reference evidence="7 8" key="1">
    <citation type="journal article" date="2015" name="Microbes Environ.">
        <title>Distribution and evolution of nitrogen fixation genes in the phylum bacteroidetes.</title>
        <authorList>
            <person name="Inoue J."/>
            <person name="Oshima K."/>
            <person name="Suda W."/>
            <person name="Sakamoto M."/>
            <person name="Iino T."/>
            <person name="Noda S."/>
            <person name="Hongoh Y."/>
            <person name="Hattori M."/>
            <person name="Ohkuma M."/>
        </authorList>
    </citation>
    <scope>NUCLEOTIDE SEQUENCE [LARGE SCALE GENOMIC DNA]</scope>
    <source>
        <strain evidence="7">JCM 15548</strain>
    </source>
</reference>
<evidence type="ECO:0000256" key="6">
    <source>
        <dbReference type="SAM" id="Phobius"/>
    </source>
</evidence>
<name>A0A0E9LTH3_9BACT</name>
<evidence type="ECO:0000313" key="7">
    <source>
        <dbReference type="EMBL" id="GAO28598.1"/>
    </source>
</evidence>
<dbReference type="RefSeq" id="WP_062122383.1">
    <property type="nucleotide sequence ID" value="NZ_BAZW01000003.1"/>
</dbReference>
<keyword evidence="2" id="KW-1003">Cell membrane</keyword>
<evidence type="ECO:0000313" key="8">
    <source>
        <dbReference type="Proteomes" id="UP000032900"/>
    </source>
</evidence>
<feature type="transmembrane region" description="Helical" evidence="6">
    <location>
        <begin position="239"/>
        <end position="261"/>
    </location>
</feature>
<feature type="transmembrane region" description="Helical" evidence="6">
    <location>
        <begin position="102"/>
        <end position="123"/>
    </location>
</feature>